<reference evidence="6" key="1">
    <citation type="submission" date="2022-12" db="EMBL/GenBank/DDBJ databases">
        <authorList>
            <person name="Alioto T."/>
            <person name="Alioto T."/>
            <person name="Gomez Garrido J."/>
        </authorList>
    </citation>
    <scope>NUCLEOTIDE SEQUENCE</scope>
</reference>
<accession>A0AA35K3H1</accession>
<proteinExistence type="predicted"/>
<evidence type="ECO:0000313" key="6">
    <source>
        <dbReference type="EMBL" id="CAI5771092.1"/>
    </source>
</evidence>
<protein>
    <submittedName>
        <fullName evidence="6">---NA</fullName>
    </submittedName>
</protein>
<evidence type="ECO:0000259" key="5">
    <source>
        <dbReference type="Pfam" id="PF00021"/>
    </source>
</evidence>
<name>A0AA35K3H1_9SAUR</name>
<dbReference type="EMBL" id="OX395128">
    <property type="protein sequence ID" value="CAI5771092.1"/>
    <property type="molecule type" value="Genomic_DNA"/>
</dbReference>
<dbReference type="Proteomes" id="UP001178461">
    <property type="component" value="Chromosome 3"/>
</dbReference>
<evidence type="ECO:0000256" key="3">
    <source>
        <dbReference type="ARBA" id="ARBA00023157"/>
    </source>
</evidence>
<dbReference type="Pfam" id="PF00021">
    <property type="entry name" value="UPAR_LY6"/>
    <property type="match status" value="1"/>
</dbReference>
<dbReference type="AlphaFoldDB" id="A0AA35K3H1"/>
<evidence type="ECO:0000256" key="4">
    <source>
        <dbReference type="SAM" id="SignalP"/>
    </source>
</evidence>
<gene>
    <name evidence="6" type="ORF">PODLI_1B027097</name>
</gene>
<feature type="signal peptide" evidence="4">
    <location>
        <begin position="1"/>
        <end position="22"/>
    </location>
</feature>
<dbReference type="InterPro" id="IPR045860">
    <property type="entry name" value="Snake_toxin-like_sf"/>
</dbReference>
<feature type="domain" description="UPAR/Ly6" evidence="5">
    <location>
        <begin position="22"/>
        <end position="102"/>
    </location>
</feature>
<organism evidence="6 7">
    <name type="scientific">Podarcis lilfordi</name>
    <name type="common">Lilford's wall lizard</name>
    <dbReference type="NCBI Taxonomy" id="74358"/>
    <lineage>
        <taxon>Eukaryota</taxon>
        <taxon>Metazoa</taxon>
        <taxon>Chordata</taxon>
        <taxon>Craniata</taxon>
        <taxon>Vertebrata</taxon>
        <taxon>Euteleostomi</taxon>
        <taxon>Lepidosauria</taxon>
        <taxon>Squamata</taxon>
        <taxon>Bifurcata</taxon>
        <taxon>Unidentata</taxon>
        <taxon>Episquamata</taxon>
        <taxon>Laterata</taxon>
        <taxon>Lacertibaenia</taxon>
        <taxon>Lacertidae</taxon>
        <taxon>Podarcis</taxon>
    </lineage>
</organism>
<keyword evidence="2" id="KW-0964">Secreted</keyword>
<dbReference type="GO" id="GO:0005576">
    <property type="term" value="C:extracellular region"/>
    <property type="evidence" value="ECO:0007669"/>
    <property type="project" value="UniProtKB-SubCell"/>
</dbReference>
<feature type="chain" id="PRO_5041307846" evidence="4">
    <location>
        <begin position="23"/>
        <end position="104"/>
    </location>
</feature>
<keyword evidence="7" id="KW-1185">Reference proteome</keyword>
<keyword evidence="3" id="KW-1015">Disulfide bond</keyword>
<evidence type="ECO:0000313" key="7">
    <source>
        <dbReference type="Proteomes" id="UP001178461"/>
    </source>
</evidence>
<evidence type="ECO:0000256" key="1">
    <source>
        <dbReference type="ARBA" id="ARBA00004613"/>
    </source>
</evidence>
<dbReference type="InterPro" id="IPR016054">
    <property type="entry name" value="LY6_UPA_recep-like"/>
</dbReference>
<dbReference type="SUPFAM" id="SSF57302">
    <property type="entry name" value="Snake toxin-like"/>
    <property type="match status" value="1"/>
</dbReference>
<evidence type="ECO:0000256" key="2">
    <source>
        <dbReference type="ARBA" id="ARBA00022525"/>
    </source>
</evidence>
<dbReference type="Gene3D" id="2.10.60.10">
    <property type="entry name" value="CD59"/>
    <property type="match status" value="1"/>
</dbReference>
<keyword evidence="4" id="KW-0732">Signal</keyword>
<comment type="subcellular location">
    <subcellularLocation>
        <location evidence="1">Secreted</location>
    </subcellularLocation>
</comment>
<sequence>MSTPGQLFLVICAFLCLIPGDALQCSVCVAMEEGGKCEMSTCEIDGEGQCIALIVYKAEEVFEKILGCSKKADVTCDATSDDPENGMHYKLKCCDESDLCNSKF</sequence>